<evidence type="ECO:0000256" key="5">
    <source>
        <dbReference type="SAM" id="Phobius"/>
    </source>
</evidence>
<evidence type="ECO:0000256" key="4">
    <source>
        <dbReference type="ARBA" id="ARBA00023136"/>
    </source>
</evidence>
<feature type="transmembrane region" description="Helical" evidence="5">
    <location>
        <begin position="21"/>
        <end position="42"/>
    </location>
</feature>
<dbReference type="InterPro" id="IPR010432">
    <property type="entry name" value="RDD"/>
</dbReference>
<dbReference type="Pfam" id="PF06271">
    <property type="entry name" value="RDD"/>
    <property type="match status" value="1"/>
</dbReference>
<sequence length="166" mass="18882">MSEFKRASWSRRFIAYVIDNVIVELFWIGLIAGLVIFTPVSVSDIFDIIDPENELGLGNEEIGQILTMESSSSPSDIIFGYATVVPFRFLYWVYFEFKRGQTIGKKMMQIKTIKIDGSNQDLVSIIILTACKTSLIPFDVLFGVLFFRGKKERVSNRFTNTIVVSD</sequence>
<evidence type="ECO:0000259" key="6">
    <source>
        <dbReference type="Pfam" id="PF06271"/>
    </source>
</evidence>
<keyword evidence="2 5" id="KW-0812">Transmembrane</keyword>
<keyword evidence="4 5" id="KW-0472">Membrane</keyword>
<proteinExistence type="predicted"/>
<protein>
    <recommendedName>
        <fullName evidence="6">RDD domain-containing protein</fullName>
    </recommendedName>
</protein>
<name>A0A075FG83_9ARCH</name>
<accession>A0A075FG83</accession>
<dbReference type="GO" id="GO:0016020">
    <property type="term" value="C:membrane"/>
    <property type="evidence" value="ECO:0007669"/>
    <property type="project" value="UniProtKB-SubCell"/>
</dbReference>
<keyword evidence="3 5" id="KW-1133">Transmembrane helix</keyword>
<comment type="subcellular location">
    <subcellularLocation>
        <location evidence="1">Membrane</location>
        <topology evidence="1">Multi-pass membrane protein</topology>
    </subcellularLocation>
</comment>
<dbReference type="AlphaFoldDB" id="A0A075FG83"/>
<organism evidence="7">
    <name type="scientific">uncultured marine thaumarchaeote AD1000_02_C08</name>
    <dbReference type="NCBI Taxonomy" id="1455880"/>
    <lineage>
        <taxon>Archaea</taxon>
        <taxon>Nitrososphaerota</taxon>
        <taxon>environmental samples</taxon>
    </lineage>
</organism>
<evidence type="ECO:0000256" key="1">
    <source>
        <dbReference type="ARBA" id="ARBA00004141"/>
    </source>
</evidence>
<evidence type="ECO:0000256" key="2">
    <source>
        <dbReference type="ARBA" id="ARBA00022692"/>
    </source>
</evidence>
<reference evidence="7" key="1">
    <citation type="journal article" date="2014" name="Genome Biol. Evol.">
        <title>Pangenome evidence for extensive interdomain horizontal transfer affecting lineage core and shell genes in uncultured planktonic thaumarchaeota and euryarchaeota.</title>
        <authorList>
            <person name="Deschamps P."/>
            <person name="Zivanovic Y."/>
            <person name="Moreira D."/>
            <person name="Rodriguez-Valera F."/>
            <person name="Lopez-Garcia P."/>
        </authorList>
    </citation>
    <scope>NUCLEOTIDE SEQUENCE</scope>
</reference>
<evidence type="ECO:0000313" key="7">
    <source>
        <dbReference type="EMBL" id="AIE90304.1"/>
    </source>
</evidence>
<dbReference type="EMBL" id="KF900305">
    <property type="protein sequence ID" value="AIE90304.1"/>
    <property type="molecule type" value="Genomic_DNA"/>
</dbReference>
<feature type="domain" description="RDD" evidence="6">
    <location>
        <begin position="7"/>
        <end position="130"/>
    </location>
</feature>
<evidence type="ECO:0000256" key="3">
    <source>
        <dbReference type="ARBA" id="ARBA00022989"/>
    </source>
</evidence>